<proteinExistence type="predicted"/>
<keyword evidence="1" id="KW-0812">Transmembrane</keyword>
<feature type="transmembrane region" description="Helical" evidence="1">
    <location>
        <begin position="107"/>
        <end position="125"/>
    </location>
</feature>
<accession>A0AAU1M5L2</accession>
<name>A0AAU1M5L2_9ACTN</name>
<keyword evidence="2" id="KW-0614">Plasmid</keyword>
<dbReference type="EMBL" id="CP108170">
    <property type="protein sequence ID" value="WTQ78735.1"/>
    <property type="molecule type" value="Genomic_DNA"/>
</dbReference>
<organism evidence="2">
    <name type="scientific">Streptomyces sp. NBC_00148</name>
    <dbReference type="NCBI Taxonomy" id="2903626"/>
    <lineage>
        <taxon>Bacteria</taxon>
        <taxon>Bacillati</taxon>
        <taxon>Actinomycetota</taxon>
        <taxon>Actinomycetes</taxon>
        <taxon>Kitasatosporales</taxon>
        <taxon>Streptomycetaceae</taxon>
        <taxon>Streptomyces</taxon>
    </lineage>
</organism>
<evidence type="ECO:0000256" key="1">
    <source>
        <dbReference type="SAM" id="Phobius"/>
    </source>
</evidence>
<reference evidence="2" key="1">
    <citation type="submission" date="2022-10" db="EMBL/GenBank/DDBJ databases">
        <title>The complete genomes of actinobacterial strains from the NBC collection.</title>
        <authorList>
            <person name="Joergensen T.S."/>
            <person name="Alvarez Arevalo M."/>
            <person name="Sterndorff E.B."/>
            <person name="Faurdal D."/>
            <person name="Vuksanovic O."/>
            <person name="Mourched A.-S."/>
            <person name="Charusanti P."/>
            <person name="Shaw S."/>
            <person name="Blin K."/>
            <person name="Weber T."/>
        </authorList>
    </citation>
    <scope>NUCLEOTIDE SEQUENCE</scope>
    <source>
        <strain evidence="2">NBC_00148</strain>
        <plasmid evidence="2">unnamed1</plasmid>
    </source>
</reference>
<geneLocation type="plasmid" evidence="2">
    <name>unnamed1</name>
</geneLocation>
<evidence type="ECO:0000313" key="2">
    <source>
        <dbReference type="EMBL" id="WTQ78735.1"/>
    </source>
</evidence>
<dbReference type="AlphaFoldDB" id="A0AAU1M5L2"/>
<protein>
    <submittedName>
        <fullName evidence="2">Uncharacterized protein</fullName>
    </submittedName>
</protein>
<feature type="transmembrane region" description="Helical" evidence="1">
    <location>
        <begin position="77"/>
        <end position="95"/>
    </location>
</feature>
<feature type="transmembrane region" description="Helical" evidence="1">
    <location>
        <begin position="131"/>
        <end position="149"/>
    </location>
</feature>
<keyword evidence="1" id="KW-0472">Membrane</keyword>
<keyword evidence="1" id="KW-1133">Transmembrane helix</keyword>
<gene>
    <name evidence="2" type="ORF">OG222_36985</name>
</gene>
<sequence length="254" mass="27414">MNEQPVPFDPAMHLLAREHQISAPYIANVEPLPPVRSAARVLWEHFGRIAPGLVTTAATGLAWAWHDRLPDGSTEPLWITGALAALAAAAGTVSAAKQNGEAETTRFAFAAGGTLALLGITAWTPDWPLRALMWLLGTAAIYAVAAPLWRGDRRQDREQRHERVMEETKGRNGHILATIEGQARVAEAQWAHRTEVARVEAISKTVDALVAASDARDARTVAPGDELNVAALLKAAGQEAPRELTAVEREEQAR</sequence>